<evidence type="ECO:0000256" key="1">
    <source>
        <dbReference type="SAM" id="MobiDB-lite"/>
    </source>
</evidence>
<dbReference type="RefSeq" id="WP_138856908.1">
    <property type="nucleotide sequence ID" value="NZ_CP040709.1"/>
</dbReference>
<dbReference type="Proteomes" id="UP000554837">
    <property type="component" value="Unassembled WGS sequence"/>
</dbReference>
<accession>A0A840S3S7</accession>
<dbReference type="SUPFAM" id="SSF48371">
    <property type="entry name" value="ARM repeat"/>
    <property type="match status" value="1"/>
</dbReference>
<protein>
    <submittedName>
        <fullName evidence="2">Uncharacterized protein</fullName>
    </submittedName>
</protein>
<keyword evidence="3" id="KW-1185">Reference proteome</keyword>
<dbReference type="OrthoDB" id="9806903at2"/>
<evidence type="ECO:0000313" key="3">
    <source>
        <dbReference type="Proteomes" id="UP000554837"/>
    </source>
</evidence>
<gene>
    <name evidence="2" type="ORF">HNQ51_001391</name>
</gene>
<dbReference type="InterPro" id="IPR016024">
    <property type="entry name" value="ARM-type_fold"/>
</dbReference>
<proteinExistence type="predicted"/>
<comment type="caution">
    <text evidence="2">The sequence shown here is derived from an EMBL/GenBank/DDBJ whole genome shotgun (WGS) entry which is preliminary data.</text>
</comment>
<dbReference type="EMBL" id="JACHHO010000001">
    <property type="protein sequence ID" value="MBB5204098.1"/>
    <property type="molecule type" value="Genomic_DNA"/>
</dbReference>
<sequence length="1325" mass="146735">MSNKNAKAPSMRKAGSGSHSMTGYEYQIDVSVWLALDLVLSSEFAKEVVLEPASEEDIEADLAETEPGRVVTTAMVEQYRLIVQAKLRSGDAWSVAGVKGLLEHGTNRPSAASRLADPRNRYLLVTSAAVNGGARGLQVRSAGLWPKAIDMAVSIKDAMPAGSAGRVAIVGNQDFERLERDIKALLSEKLRVPNAKLEECRRKLRDEARARMGGAGGGRWTRAELEEVIRAHDGYIASSPELEHYIKPINWGEIKAAMLERNAALIIGQSGTGKTMATLKLYDELRKDIPGLTRVPIKFGPEQIRDDRTPPPVLYDIEDPWGRYDFDPRSRPWNDQLAQHFAHARPDRLVVATSRLDVARSSGALQTVKRWEVSLEAEHYGVRERQRLYRTRISNLPRNVQTLVKENEAVVLAELATPLEIQKFFDAMATPADRERRSDSQLITDAIQRAHQDSIERTVVDQIEEREDVRAAAVLWGLLKANDKVALQLLRQIDGALADAHEAFEKGAMPLVNFFVAARNLRQSEGTVSYYHPRVEAGIEQALKRAENVTVKSLRLLIETLSSSNGPDESWGIAASARLLYALDRTPELRPKPSSEVQAKIDTWLVGAVCEGGKEFERNLRLAEAVGSSTCNIAEVARFLLHRPDRSFGGHMTWGEPSHPEAWYERMRADASVRMVVETFIRDMLPHGRDDFRADFVAAIERVAPNLTPAFLDAASTAVYFGYISSEDAISTGALRDLQGFEAIVDLAVAELTPSEAELRRAEEFSLGVKNKEFNEDYVQYYSDDDSGWTAGEFLSSYIDKVRATSGYQLLLKHRHRDQLLPRWLNRLAGDVPVPADELRDVYRVARHGDGEGTLWIVLTKHWLPEVEQDLVDLVFTGHQDPGVRISALTCLVENAAARFPGVIDQLVRESKEARLVEIAVELGDLRDRRDVSEKLHKESAAPWTAPSLLSPFDEVSEAAYALEKKQVPVLSTEAQSLVGRISSSSEEVRVFRMKLDKYMPVGSAEDARWLLAHSDDEKAAELAIDFAIRHSMAEDVQASLSHRFADVVAPALIAVATPLPAPLPPSILALAENKGSRVCQTLVALLDAKPHPDHRATLLRLAKNGWSTRSAYYGEEEHLPIAQAAIEALGKLGALNAATADDVYSLAIDTRDLDLRYAIFVLLVNQAEERFQEALMDIALSPGDKWIRQQAAHALMVAHEHIAPSVLQRITPKVLTGKIPRVASRLLLLLAYAGDTDAMLKAAETLSTFSSRRVLLLLAIKVLRERDQQLAERVGRMLPPGSVGVSWALAGSEGKLRDTALDDLGDPACVDQVLQFMQPKNKEE</sequence>
<evidence type="ECO:0000313" key="2">
    <source>
        <dbReference type="EMBL" id="MBB5204098.1"/>
    </source>
</evidence>
<reference evidence="2 3" key="1">
    <citation type="submission" date="2020-08" db="EMBL/GenBank/DDBJ databases">
        <title>Genomic Encyclopedia of Type Strains, Phase IV (KMG-IV): sequencing the most valuable type-strain genomes for metagenomic binning, comparative biology and taxonomic classification.</title>
        <authorList>
            <person name="Goeker M."/>
        </authorList>
    </citation>
    <scope>NUCLEOTIDE SEQUENCE [LARGE SCALE GENOMIC DNA]</scope>
    <source>
        <strain evidence="2 3">DSM 23958</strain>
    </source>
</reference>
<feature type="region of interest" description="Disordered" evidence="1">
    <location>
        <begin position="1"/>
        <end position="20"/>
    </location>
</feature>
<name>A0A840S3S7_9BURK</name>
<organism evidence="2 3">
    <name type="scientific">Inhella inkyongensis</name>
    <dbReference type="NCBI Taxonomy" id="392593"/>
    <lineage>
        <taxon>Bacteria</taxon>
        <taxon>Pseudomonadati</taxon>
        <taxon>Pseudomonadota</taxon>
        <taxon>Betaproteobacteria</taxon>
        <taxon>Burkholderiales</taxon>
        <taxon>Sphaerotilaceae</taxon>
        <taxon>Inhella</taxon>
    </lineage>
</organism>